<sequence length="181" mass="19476">MPYQKVSLKKKSGAPSAVNSRIILIPYDEIEAFPARGAEDVKVTGPITMKASALAIAIYATSSTIDRADTQEGGDDEEGFLQKLVFTHPGNSLEIEEFKQKWLGQPFIAITEECGDGKATLIHGWSCNPLFFTLENQRNNEANKSTFTFAQKIRGIFVAGFYSGALPAIAPETVGSGSGGL</sequence>
<reference evidence="2" key="1">
    <citation type="journal article" date="2019" name="Int. J. Syst. Evol. Microbiol.">
        <title>The Global Catalogue of Microorganisms (GCM) 10K type strain sequencing project: providing services to taxonomists for standard genome sequencing and annotation.</title>
        <authorList>
            <consortium name="The Broad Institute Genomics Platform"/>
            <consortium name="The Broad Institute Genome Sequencing Center for Infectious Disease"/>
            <person name="Wu L."/>
            <person name="Ma J."/>
        </authorList>
    </citation>
    <scope>NUCLEOTIDE SEQUENCE [LARGE SCALE GENOMIC DNA]</scope>
    <source>
        <strain evidence="2">JCM 16704</strain>
    </source>
</reference>
<dbReference type="Proteomes" id="UP001500101">
    <property type="component" value="Unassembled WGS sequence"/>
</dbReference>
<gene>
    <name evidence="1" type="ORF">GCM10022216_14410</name>
</gene>
<proteinExistence type="predicted"/>
<protein>
    <submittedName>
        <fullName evidence="1">Uncharacterized protein</fullName>
    </submittedName>
</protein>
<keyword evidence="2" id="KW-1185">Reference proteome</keyword>
<name>A0ABP7YL16_9SPHI</name>
<evidence type="ECO:0000313" key="2">
    <source>
        <dbReference type="Proteomes" id="UP001500101"/>
    </source>
</evidence>
<dbReference type="EMBL" id="BAAAZI010000006">
    <property type="protein sequence ID" value="GAA4137890.1"/>
    <property type="molecule type" value="Genomic_DNA"/>
</dbReference>
<organism evidence="1 2">
    <name type="scientific">Sphingobacterium kyonggiense</name>
    <dbReference type="NCBI Taxonomy" id="714075"/>
    <lineage>
        <taxon>Bacteria</taxon>
        <taxon>Pseudomonadati</taxon>
        <taxon>Bacteroidota</taxon>
        <taxon>Sphingobacteriia</taxon>
        <taxon>Sphingobacteriales</taxon>
        <taxon>Sphingobacteriaceae</taxon>
        <taxon>Sphingobacterium</taxon>
    </lineage>
</organism>
<accession>A0ABP7YL16</accession>
<dbReference type="RefSeq" id="WP_344673947.1">
    <property type="nucleotide sequence ID" value="NZ_BAAAZI010000006.1"/>
</dbReference>
<evidence type="ECO:0000313" key="1">
    <source>
        <dbReference type="EMBL" id="GAA4137890.1"/>
    </source>
</evidence>
<comment type="caution">
    <text evidence="1">The sequence shown here is derived from an EMBL/GenBank/DDBJ whole genome shotgun (WGS) entry which is preliminary data.</text>
</comment>